<dbReference type="AlphaFoldDB" id="A0A4P9ZQA5"/>
<dbReference type="EMBL" id="ML002836">
    <property type="protein sequence ID" value="RKP35573.1"/>
    <property type="molecule type" value="Genomic_DNA"/>
</dbReference>
<feature type="chain" id="PRO_5020433871" description="Extracellular membrane protein CFEM domain-containing protein" evidence="2">
    <location>
        <begin position="17"/>
        <end position="160"/>
    </location>
</feature>
<reference evidence="4" key="1">
    <citation type="journal article" date="2018" name="Nat. Microbiol.">
        <title>Leveraging single-cell genomics to expand the fungal tree of life.</title>
        <authorList>
            <person name="Ahrendt S.R."/>
            <person name="Quandt C.A."/>
            <person name="Ciobanu D."/>
            <person name="Clum A."/>
            <person name="Salamov A."/>
            <person name="Andreopoulos B."/>
            <person name="Cheng J.F."/>
            <person name="Woyke T."/>
            <person name="Pelin A."/>
            <person name="Henrissat B."/>
            <person name="Reynolds N.K."/>
            <person name="Benny G.L."/>
            <person name="Smith M.E."/>
            <person name="James T.Y."/>
            <person name="Grigoriev I.V."/>
        </authorList>
    </citation>
    <scope>NUCLEOTIDE SEQUENCE [LARGE SCALE GENOMIC DNA]</scope>
    <source>
        <strain evidence="4">RSA 468</strain>
    </source>
</reference>
<accession>A0A4P9ZQA5</accession>
<feature type="region of interest" description="Disordered" evidence="1">
    <location>
        <begin position="111"/>
        <end position="138"/>
    </location>
</feature>
<evidence type="ECO:0008006" key="5">
    <source>
        <dbReference type="Google" id="ProtNLM"/>
    </source>
</evidence>
<evidence type="ECO:0000256" key="1">
    <source>
        <dbReference type="SAM" id="MobiDB-lite"/>
    </source>
</evidence>
<feature type="signal peptide" evidence="2">
    <location>
        <begin position="1"/>
        <end position="16"/>
    </location>
</feature>
<protein>
    <recommendedName>
        <fullName evidence="5">Extracellular membrane protein CFEM domain-containing protein</fullName>
    </recommendedName>
</protein>
<dbReference type="Proteomes" id="UP000268162">
    <property type="component" value="Unassembled WGS sequence"/>
</dbReference>
<dbReference type="OrthoDB" id="5597238at2759"/>
<gene>
    <name evidence="3" type="ORF">BJ085DRAFT_30865</name>
</gene>
<evidence type="ECO:0000256" key="2">
    <source>
        <dbReference type="SAM" id="SignalP"/>
    </source>
</evidence>
<organism evidence="3 4">
    <name type="scientific">Dimargaris cristalligena</name>
    <dbReference type="NCBI Taxonomy" id="215637"/>
    <lineage>
        <taxon>Eukaryota</taxon>
        <taxon>Fungi</taxon>
        <taxon>Fungi incertae sedis</taxon>
        <taxon>Zoopagomycota</taxon>
        <taxon>Kickxellomycotina</taxon>
        <taxon>Dimargaritomycetes</taxon>
        <taxon>Dimargaritales</taxon>
        <taxon>Dimargaritaceae</taxon>
        <taxon>Dimargaris</taxon>
    </lineage>
</organism>
<keyword evidence="2" id="KW-0732">Signal</keyword>
<sequence>MKFALVLAALATAAFAQNSTEPATTTAEVVVPTYVPTAEEKCIEDNNCGTDMDCLAACYKVPNPTAENLNKTNECFAKCPETGDINVISQCRDSCINQYYMPTSQVKIPATSAGSKATGTASDAKPSGSSDSSDSDSGAASLVATFALAVPAVAALSQLL</sequence>
<evidence type="ECO:0000313" key="3">
    <source>
        <dbReference type="EMBL" id="RKP35573.1"/>
    </source>
</evidence>
<evidence type="ECO:0000313" key="4">
    <source>
        <dbReference type="Proteomes" id="UP000268162"/>
    </source>
</evidence>
<keyword evidence="4" id="KW-1185">Reference proteome</keyword>
<proteinExistence type="predicted"/>
<name>A0A4P9ZQA5_9FUNG</name>